<dbReference type="InterPro" id="IPR017861">
    <property type="entry name" value="KAE1/TsaD"/>
</dbReference>
<dbReference type="HAMAP" id="MF_01445">
    <property type="entry name" value="TsaD"/>
    <property type="match status" value="1"/>
</dbReference>
<feature type="binding site" evidence="7">
    <location>
        <begin position="146"/>
        <end position="150"/>
    </location>
    <ligand>
        <name>substrate</name>
    </ligand>
</feature>
<dbReference type="PANTHER" id="PTHR11735">
    <property type="entry name" value="TRNA N6-ADENOSINE THREONYLCARBAMOYLTRANSFERASE"/>
    <property type="match status" value="1"/>
</dbReference>
<feature type="binding site" evidence="7">
    <location>
        <position position="287"/>
    </location>
    <ligand>
        <name>substrate</name>
    </ligand>
</feature>
<comment type="function">
    <text evidence="7">Required for the formation of a threonylcarbamoyl group on adenosine at position 37 (t(6)A37) in tRNAs that read codons beginning with adenine. Is involved in the transfer of the threonylcarbamoyl moiety of threonylcarbamoyl-AMP (TC-AMP) to the N6 group of A37, together with TsaE and TsaB. TsaD likely plays a direct catalytic role in this reaction.</text>
</comment>
<feature type="domain" description="Gcp-like" evidence="8">
    <location>
        <begin position="33"/>
        <end position="321"/>
    </location>
</feature>
<dbReference type="EMBL" id="CP028359">
    <property type="protein sequence ID" value="AXN02671.1"/>
    <property type="molecule type" value="Genomic_DNA"/>
</dbReference>
<dbReference type="Pfam" id="PF00814">
    <property type="entry name" value="TsaD"/>
    <property type="match status" value="1"/>
</dbReference>
<dbReference type="GO" id="GO:0005506">
    <property type="term" value="F:iron ion binding"/>
    <property type="evidence" value="ECO:0007669"/>
    <property type="project" value="UniProtKB-UniRule"/>
</dbReference>
<feature type="binding site" evidence="7">
    <location>
        <position position="124"/>
    </location>
    <ligand>
        <name>Fe cation</name>
        <dbReference type="ChEBI" id="CHEBI:24875"/>
    </ligand>
</feature>
<feature type="binding site" evidence="7">
    <location>
        <position position="192"/>
    </location>
    <ligand>
        <name>substrate</name>
    </ligand>
</feature>
<evidence type="ECO:0000256" key="2">
    <source>
        <dbReference type="ARBA" id="ARBA00022694"/>
    </source>
</evidence>
<gene>
    <name evidence="7" type="primary">tsaD</name>
    <name evidence="9" type="ORF">C9I73_134</name>
</gene>
<evidence type="ECO:0000313" key="9">
    <source>
        <dbReference type="EMBL" id="AXN02671.1"/>
    </source>
</evidence>
<feature type="binding site" evidence="7">
    <location>
        <position position="315"/>
    </location>
    <ligand>
        <name>Fe cation</name>
        <dbReference type="ChEBI" id="CHEBI:24875"/>
    </ligand>
</feature>
<keyword evidence="7" id="KW-0963">Cytoplasm</keyword>
<dbReference type="InterPro" id="IPR000905">
    <property type="entry name" value="Gcp-like_dom"/>
</dbReference>
<dbReference type="InterPro" id="IPR017860">
    <property type="entry name" value="Peptidase_M22_CS"/>
</dbReference>
<dbReference type="InterPro" id="IPR043129">
    <property type="entry name" value="ATPase_NBD"/>
</dbReference>
<reference evidence="9 10" key="1">
    <citation type="submission" date="2018-03" db="EMBL/GenBank/DDBJ databases">
        <title>A parallel universe: an anciently diverged bacterial symbiosis in a Hawaiian planthopper (Hemiptera: Cixiidae) reveals rearranged nutritional responsibilities.</title>
        <authorList>
            <person name="Bennett G."/>
            <person name="Mao M."/>
        </authorList>
    </citation>
    <scope>NUCLEOTIDE SEQUENCE [LARGE SCALE GENOMIC DNA]</scope>
    <source>
        <strain evidence="9 10">OLIH</strain>
    </source>
</reference>
<evidence type="ECO:0000256" key="7">
    <source>
        <dbReference type="HAMAP-Rule" id="MF_01445"/>
    </source>
</evidence>
<comment type="similarity">
    <text evidence="7">Belongs to the KAE1 / TsaD family.</text>
</comment>
<dbReference type="EC" id="2.3.1.234" evidence="7"/>
<dbReference type="NCBIfam" id="TIGR00329">
    <property type="entry name" value="gcp_kae1"/>
    <property type="match status" value="1"/>
</dbReference>
<evidence type="ECO:0000256" key="3">
    <source>
        <dbReference type="ARBA" id="ARBA00022723"/>
    </source>
</evidence>
<dbReference type="PRINTS" id="PR00789">
    <property type="entry name" value="OSIALOPTASE"/>
</dbReference>
<dbReference type="Proteomes" id="UP000257017">
    <property type="component" value="Chromosome"/>
</dbReference>
<dbReference type="FunFam" id="3.30.420.40:FF:000012">
    <property type="entry name" value="tRNA N6-adenosine threonylcarbamoyltransferase"/>
    <property type="match status" value="1"/>
</dbReference>
<evidence type="ECO:0000313" key="10">
    <source>
        <dbReference type="Proteomes" id="UP000257017"/>
    </source>
</evidence>
<dbReference type="GO" id="GO:0005737">
    <property type="term" value="C:cytoplasm"/>
    <property type="evidence" value="ECO:0007669"/>
    <property type="project" value="UniProtKB-SubCell"/>
</dbReference>
<dbReference type="AlphaFoldDB" id="A0A346E116"/>
<comment type="cofactor">
    <cofactor evidence="7">
        <name>Fe(2+)</name>
        <dbReference type="ChEBI" id="CHEBI:29033"/>
    </cofactor>
    <text evidence="7">Binds 1 Fe(2+) ion per subunit.</text>
</comment>
<dbReference type="NCBIfam" id="TIGR03723">
    <property type="entry name" value="T6A_TsaD_YgjD"/>
    <property type="match status" value="1"/>
</dbReference>
<organism evidence="9 10">
    <name type="scientific">Candidatus Karelsulcia muelleri</name>
    <dbReference type="NCBI Taxonomy" id="336810"/>
    <lineage>
        <taxon>Bacteria</taxon>
        <taxon>Pseudomonadati</taxon>
        <taxon>Bacteroidota</taxon>
        <taxon>Flavobacteriia</taxon>
        <taxon>Flavobacteriales</taxon>
        <taxon>Candidatus Karelsulcia</taxon>
    </lineage>
</organism>
<keyword evidence="5 7" id="KW-0012">Acyltransferase</keyword>
<dbReference type="PROSITE" id="PS01016">
    <property type="entry name" value="GLYCOPROTEASE"/>
    <property type="match status" value="1"/>
</dbReference>
<dbReference type="Gene3D" id="3.30.420.40">
    <property type="match status" value="2"/>
</dbReference>
<keyword evidence="4 7" id="KW-0408">Iron</keyword>
<proteinExistence type="inferred from homology"/>
<evidence type="ECO:0000256" key="1">
    <source>
        <dbReference type="ARBA" id="ARBA00022679"/>
    </source>
</evidence>
<evidence type="ECO:0000256" key="4">
    <source>
        <dbReference type="ARBA" id="ARBA00023004"/>
    </source>
</evidence>
<feature type="binding site" evidence="7">
    <location>
        <position position="179"/>
    </location>
    <ligand>
        <name>substrate</name>
    </ligand>
</feature>
<sequence>MTFLKYMKKKNLIILGIDTSCDDTCAAIIKNNTVLSNIVRTQQIHKKFGGVVPELASILHLKHIVYVVKNAILKAKITTNAINAIAFTKFPGLIGSLLVGSAFAKSLAMCWKIPLISVNHIQAHILANFLEGVHSTNPNFPFISLSISGGHTNIIKVKDFLEMKILGSSNDISLGNLFDNIAKVLGFQYPWGRIIEKYAQLGNSKKFCFNKPKVKNLNFSFSGLQTKLLYFLKKKIKNNSEFVSQNINDICASFQDTVFEILFDKLNKTVQKTGIKNIVVSGGISSNIGLQKFFSEKSIENNWKTFFPKSEFSTDNAAMIALVGKLKYERNLFDKFYD</sequence>
<dbReference type="GO" id="GO:0002949">
    <property type="term" value="P:tRNA threonylcarbamoyladenosine modification"/>
    <property type="evidence" value="ECO:0007669"/>
    <property type="project" value="UniProtKB-UniRule"/>
</dbReference>
<evidence type="ECO:0000256" key="5">
    <source>
        <dbReference type="ARBA" id="ARBA00023315"/>
    </source>
</evidence>
<dbReference type="GO" id="GO:0061711">
    <property type="term" value="F:tRNA N(6)-L-threonylcarbamoyladenine synthase activity"/>
    <property type="evidence" value="ECO:0007669"/>
    <property type="project" value="UniProtKB-EC"/>
</dbReference>
<feature type="binding site" evidence="7">
    <location>
        <position position="196"/>
    </location>
    <ligand>
        <name>substrate</name>
    </ligand>
</feature>
<feature type="binding site" evidence="7">
    <location>
        <position position="120"/>
    </location>
    <ligand>
        <name>Fe cation</name>
        <dbReference type="ChEBI" id="CHEBI:24875"/>
    </ligand>
</feature>
<protein>
    <recommendedName>
        <fullName evidence="7">tRNA N6-adenosine threonylcarbamoyltransferase</fullName>
        <ecNumber evidence="7">2.3.1.234</ecNumber>
    </recommendedName>
    <alternativeName>
        <fullName evidence="7">N6-L-threonylcarbamoyladenine synthase</fullName>
        <shortName evidence="7">t(6)A synthase</shortName>
    </alternativeName>
    <alternativeName>
        <fullName evidence="7">t(6)A37 threonylcarbamoyladenosine biosynthesis protein TsaD</fullName>
    </alternativeName>
    <alternativeName>
        <fullName evidence="7">tRNA threonylcarbamoyladenosine biosynthesis protein TsaD</fullName>
    </alternativeName>
</protein>
<keyword evidence="3 7" id="KW-0479">Metal-binding</keyword>
<keyword evidence="1 7" id="KW-0808">Transferase</keyword>
<evidence type="ECO:0000256" key="6">
    <source>
        <dbReference type="ARBA" id="ARBA00048117"/>
    </source>
</evidence>
<dbReference type="InterPro" id="IPR022450">
    <property type="entry name" value="TsaD"/>
</dbReference>
<dbReference type="PANTHER" id="PTHR11735:SF6">
    <property type="entry name" value="TRNA N6-ADENOSINE THREONYLCARBAMOYLTRANSFERASE, MITOCHONDRIAL"/>
    <property type="match status" value="1"/>
</dbReference>
<dbReference type="SUPFAM" id="SSF53067">
    <property type="entry name" value="Actin-like ATPase domain"/>
    <property type="match status" value="1"/>
</dbReference>
<name>A0A346E116_9FLAO</name>
<evidence type="ECO:0000259" key="8">
    <source>
        <dbReference type="Pfam" id="PF00814"/>
    </source>
</evidence>
<comment type="catalytic activity">
    <reaction evidence="6 7">
        <text>L-threonylcarbamoyladenylate + adenosine(37) in tRNA = N(6)-L-threonylcarbamoyladenosine(37) in tRNA + AMP + H(+)</text>
        <dbReference type="Rhea" id="RHEA:37059"/>
        <dbReference type="Rhea" id="RHEA-COMP:10162"/>
        <dbReference type="Rhea" id="RHEA-COMP:10163"/>
        <dbReference type="ChEBI" id="CHEBI:15378"/>
        <dbReference type="ChEBI" id="CHEBI:73682"/>
        <dbReference type="ChEBI" id="CHEBI:74411"/>
        <dbReference type="ChEBI" id="CHEBI:74418"/>
        <dbReference type="ChEBI" id="CHEBI:456215"/>
        <dbReference type="EC" id="2.3.1.234"/>
    </reaction>
</comment>
<accession>A0A346E116</accession>
<keyword evidence="2 7" id="KW-0819">tRNA processing</keyword>
<comment type="subcellular location">
    <subcellularLocation>
        <location evidence="7">Cytoplasm</location>
    </subcellularLocation>
</comment>